<dbReference type="InterPro" id="IPR000073">
    <property type="entry name" value="AB_hydrolase_1"/>
</dbReference>
<dbReference type="KEGG" id="mmuc:C1S78_006940"/>
<dbReference type="Gene3D" id="3.40.50.1820">
    <property type="entry name" value="alpha/beta hydrolase"/>
    <property type="match status" value="1"/>
</dbReference>
<gene>
    <name evidence="2" type="ORF">C1S78_006940</name>
    <name evidence="3" type="ORF">C1S78_06935</name>
</gene>
<dbReference type="EMBL" id="CP062008">
    <property type="protein sequence ID" value="QPG70694.1"/>
    <property type="molecule type" value="Genomic_DNA"/>
</dbReference>
<evidence type="ECO:0000313" key="4">
    <source>
        <dbReference type="Proteomes" id="UP000309231"/>
    </source>
</evidence>
<organism evidence="3">
    <name type="scientific">Mycolicibacterium mucogenicum DSM 44124</name>
    <dbReference type="NCBI Taxonomy" id="1226753"/>
    <lineage>
        <taxon>Bacteria</taxon>
        <taxon>Bacillati</taxon>
        <taxon>Actinomycetota</taxon>
        <taxon>Actinomycetes</taxon>
        <taxon>Mycobacteriales</taxon>
        <taxon>Mycobacteriaceae</taxon>
        <taxon>Mycolicibacterium</taxon>
    </lineage>
</organism>
<dbReference type="Proteomes" id="UP000309231">
    <property type="component" value="Chromosome"/>
</dbReference>
<dbReference type="EMBL" id="POTL01000001">
    <property type="protein sequence ID" value="TLH52119.1"/>
    <property type="molecule type" value="Genomic_DNA"/>
</dbReference>
<evidence type="ECO:0000313" key="2">
    <source>
        <dbReference type="EMBL" id="QPG70694.1"/>
    </source>
</evidence>
<keyword evidence="4" id="KW-1185">Reference proteome</keyword>
<reference evidence="2 4" key="3">
    <citation type="journal article" date="2019" name="Sci. Rep.">
        <title>Insight into the biology of Mycobacterium mucogenicum and Mycobacterium neoaurum clade members.</title>
        <authorList>
            <person name="Behra P.R.K."/>
            <person name="Pettersson B.M.F."/>
            <person name="Ramesh M."/>
            <person name="Dasgupta S."/>
            <person name="Kirsebom L.A."/>
        </authorList>
    </citation>
    <scope>NUCLEOTIDE SEQUENCE [LARGE SCALE GENOMIC DNA]</scope>
    <source>
        <strain evidence="2 4">DSM 44124</strain>
    </source>
</reference>
<dbReference type="AlphaFoldDB" id="A0A8H2JA16"/>
<dbReference type="InterPro" id="IPR050266">
    <property type="entry name" value="AB_hydrolase_sf"/>
</dbReference>
<reference evidence="3" key="1">
    <citation type="submission" date="2018-01" db="EMBL/GenBank/DDBJ databases">
        <title>Comparative genomics of Mycobacterium mucogenicum and Mycobacterium neoaurum clade members emphasizing tRNA and non-coding RNA.</title>
        <authorList>
            <person name="Behra P.R.K."/>
            <person name="Pettersson B.M.F."/>
            <person name="Das S."/>
            <person name="Dasgupta S."/>
            <person name="Kirsebom L.A."/>
        </authorList>
    </citation>
    <scope>NUCLEOTIDE SEQUENCE</scope>
    <source>
        <strain evidence="3">DSM 44124</strain>
    </source>
</reference>
<reference evidence="2 4" key="2">
    <citation type="journal article" date="2019" name="BMC Evol. Biol.">
        <title>Comparative genomics of Mycobacterium mucogenicum and Mycobacterium neoaurum clade members emphasizing tRNA and non-coding RNA.</title>
        <authorList>
            <person name="Behra P.R.K."/>
            <person name="Pettersson B.M.F."/>
            <person name="Das S."/>
            <person name="Dasgupta S."/>
            <person name="Kirsebom L.A."/>
        </authorList>
    </citation>
    <scope>NUCLEOTIDE SEQUENCE [LARGE SCALE GENOMIC DNA]</scope>
    <source>
        <strain evidence="2 4">DSM 44124</strain>
    </source>
</reference>
<dbReference type="PANTHER" id="PTHR43798">
    <property type="entry name" value="MONOACYLGLYCEROL LIPASE"/>
    <property type="match status" value="1"/>
</dbReference>
<proteinExistence type="predicted"/>
<protein>
    <submittedName>
        <fullName evidence="2">Alpha/beta fold hydrolase</fullName>
    </submittedName>
    <submittedName>
        <fullName evidence="3">Alpha/beta hydrolase</fullName>
    </submittedName>
</protein>
<sequence>MEVAMTTLDIHVPTCLGDLHVRRTGTGPAAVLWHSLWVDSHSWGPLVDSLATQRQVATIDGPGYGTSSPIHRDFTLDQCASAAGEVIDALGFDAVDWIGNAWGGHVGITLAATQPHRLRSLTTVAAPLLPVSRRQRWTQTYPLAAAYRLLGPNPLLTKMLFDVLLGGAAVARTERAAELKAAFRAMDRESARRTIRYMHSWHALTDQLAAVTVPTLLMTGDLGDQHWSPTDARAAAATMPDARVVALTGSGHVGPLLVDTDAIAEAVTNFWASVPAL</sequence>
<evidence type="ECO:0000259" key="1">
    <source>
        <dbReference type="Pfam" id="PF00561"/>
    </source>
</evidence>
<dbReference type="InterPro" id="IPR029058">
    <property type="entry name" value="AB_hydrolase_fold"/>
</dbReference>
<dbReference type="GO" id="GO:0016787">
    <property type="term" value="F:hydrolase activity"/>
    <property type="evidence" value="ECO:0007669"/>
    <property type="project" value="UniProtKB-KW"/>
</dbReference>
<dbReference type="Pfam" id="PF00561">
    <property type="entry name" value="Abhydrolase_1"/>
    <property type="match status" value="1"/>
</dbReference>
<keyword evidence="3" id="KW-0378">Hydrolase</keyword>
<dbReference type="SUPFAM" id="SSF53474">
    <property type="entry name" value="alpha/beta-Hydrolases"/>
    <property type="match status" value="1"/>
</dbReference>
<accession>A0A8H2JA16</accession>
<name>A0A8H2JA16_MYCMU</name>
<feature type="domain" description="AB hydrolase-1" evidence="1">
    <location>
        <begin position="34"/>
        <end position="253"/>
    </location>
</feature>
<evidence type="ECO:0000313" key="3">
    <source>
        <dbReference type="EMBL" id="TLH52119.1"/>
    </source>
</evidence>